<dbReference type="Pfam" id="PF01103">
    <property type="entry name" value="Omp85"/>
    <property type="match status" value="1"/>
</dbReference>
<name>A0A8S9ZSS0_9BILA</name>
<dbReference type="Proteomes" id="UP000605970">
    <property type="component" value="Unassembled WGS sequence"/>
</dbReference>
<dbReference type="AlphaFoldDB" id="A0A8S9ZSS0"/>
<dbReference type="InterPro" id="IPR029001">
    <property type="entry name" value="ITPase-like_fam"/>
</dbReference>
<evidence type="ECO:0000256" key="2">
    <source>
        <dbReference type="ARBA" id="ARBA00008023"/>
    </source>
</evidence>
<dbReference type="Gene3D" id="3.90.950.10">
    <property type="match status" value="1"/>
</dbReference>
<comment type="similarity">
    <text evidence="2">Belongs to the HAM1 NTPase family.</text>
</comment>
<dbReference type="PANTHER" id="PTHR11067">
    <property type="entry name" value="INOSINE TRIPHOSPHATE PYROPHOSPHATASE/HAM1 PROTEIN"/>
    <property type="match status" value="1"/>
</dbReference>
<dbReference type="GO" id="GO:0009143">
    <property type="term" value="P:nucleoside triphosphate catabolic process"/>
    <property type="evidence" value="ECO:0007669"/>
    <property type="project" value="InterPro"/>
</dbReference>
<evidence type="ECO:0000313" key="6">
    <source>
        <dbReference type="EMBL" id="KAF7636383.1"/>
    </source>
</evidence>
<comment type="caution">
    <text evidence="6">The sequence shown here is derived from an EMBL/GenBank/DDBJ whole genome shotgun (WGS) entry which is preliminary data.</text>
</comment>
<evidence type="ECO:0000313" key="7">
    <source>
        <dbReference type="Proteomes" id="UP000605970"/>
    </source>
</evidence>
<dbReference type="GO" id="GO:0019867">
    <property type="term" value="C:outer membrane"/>
    <property type="evidence" value="ECO:0007669"/>
    <property type="project" value="InterPro"/>
</dbReference>
<comment type="subcellular location">
    <subcellularLocation>
        <location evidence="1">Membrane</location>
    </subcellularLocation>
</comment>
<keyword evidence="3" id="KW-0378">Hydrolase</keyword>
<dbReference type="GO" id="GO:0047429">
    <property type="term" value="F:nucleoside triphosphate diphosphatase activity"/>
    <property type="evidence" value="ECO:0007669"/>
    <property type="project" value="InterPro"/>
</dbReference>
<dbReference type="Gene3D" id="2.40.160.50">
    <property type="entry name" value="membrane protein fhac: a member of the omp85/tpsb transporter family"/>
    <property type="match status" value="1"/>
</dbReference>
<dbReference type="OrthoDB" id="1724197at2759"/>
<evidence type="ECO:0000256" key="4">
    <source>
        <dbReference type="ARBA" id="ARBA00023136"/>
    </source>
</evidence>
<dbReference type="InterPro" id="IPR000184">
    <property type="entry name" value="Bac_surfAg_D15"/>
</dbReference>
<sequence>MGLFEVCKPKIDVSGVSDYSVKFTVQENKRPVKLNIKMEMKTSGDTDAGITARRTNIFGRGEFAELNYSKGIKEHGGYNFGFTALKPFLGWEKYSNITAHLFKNTDYYRWNKSDSLENAAVIQLNNGYLSNRILSSLRLNMIWRLFLPNKDTPFLIREHSGHTTKFSIEHLISSDTRDKPIIPTKGNLFKLNSELAGLIGDTSFIKSIFDYQTSISEPFYGLIFSLSTRFAFMKALNQRNSLHLLDRIYLGGPYDLRGFEQNSIGIQTENCSLGGVASFSNVLHIYAPLVPYDTVFAHIFLASGSLSLKNSTTLLSDLITKQRISFGVGFAINFFNSARFELNYVLPLRYFPNDNCSPGIQFAAGNQNKLKELKAILGNNFNVEHVALDLPEFQGEPDEIVTKKCELASKQIEGPVIVEDTCLCFNAFGGLPGPYIKWFLEKLKPDGLIKLLDGFEDKSGYALCTFAFVME</sequence>
<protein>
    <submittedName>
        <fullName evidence="6">Inosine triphosphate pyrophosphatase</fullName>
    </submittedName>
</protein>
<evidence type="ECO:0000259" key="5">
    <source>
        <dbReference type="Pfam" id="PF01103"/>
    </source>
</evidence>
<gene>
    <name evidence="6" type="ORF">Mgra_00004166</name>
</gene>
<dbReference type="PANTHER" id="PTHR11067:SF9">
    <property type="entry name" value="INOSINE TRIPHOSPHATE PYROPHOSPHATASE"/>
    <property type="match status" value="1"/>
</dbReference>
<evidence type="ECO:0000256" key="1">
    <source>
        <dbReference type="ARBA" id="ARBA00004370"/>
    </source>
</evidence>
<dbReference type="CDD" id="cd00985">
    <property type="entry name" value="Maf_Ham1"/>
    <property type="match status" value="1"/>
</dbReference>
<organism evidence="6 7">
    <name type="scientific">Meloidogyne graminicola</name>
    <dbReference type="NCBI Taxonomy" id="189291"/>
    <lineage>
        <taxon>Eukaryota</taxon>
        <taxon>Metazoa</taxon>
        <taxon>Ecdysozoa</taxon>
        <taxon>Nematoda</taxon>
        <taxon>Chromadorea</taxon>
        <taxon>Rhabditida</taxon>
        <taxon>Tylenchina</taxon>
        <taxon>Tylenchomorpha</taxon>
        <taxon>Tylenchoidea</taxon>
        <taxon>Meloidogynidae</taxon>
        <taxon>Meloidogyninae</taxon>
        <taxon>Meloidogyne</taxon>
    </lineage>
</organism>
<keyword evidence="4" id="KW-0472">Membrane</keyword>
<dbReference type="GO" id="GO:0005737">
    <property type="term" value="C:cytoplasm"/>
    <property type="evidence" value="ECO:0007669"/>
    <property type="project" value="TreeGrafter"/>
</dbReference>
<dbReference type="InterPro" id="IPR002637">
    <property type="entry name" value="RdgB/HAM1"/>
</dbReference>
<feature type="domain" description="Bacterial surface antigen (D15)" evidence="5">
    <location>
        <begin position="56"/>
        <end position="367"/>
    </location>
</feature>
<accession>A0A8S9ZSS0</accession>
<dbReference type="SUPFAM" id="SSF52972">
    <property type="entry name" value="ITPase-like"/>
    <property type="match status" value="1"/>
</dbReference>
<evidence type="ECO:0000256" key="3">
    <source>
        <dbReference type="ARBA" id="ARBA00022801"/>
    </source>
</evidence>
<dbReference type="EMBL" id="JABEBT010000030">
    <property type="protein sequence ID" value="KAF7636383.1"/>
    <property type="molecule type" value="Genomic_DNA"/>
</dbReference>
<keyword evidence="7" id="KW-1185">Reference proteome</keyword>
<reference evidence="6" key="1">
    <citation type="journal article" date="2020" name="Ecol. Evol.">
        <title>Genome structure and content of the rice root-knot nematode (Meloidogyne graminicola).</title>
        <authorList>
            <person name="Phan N.T."/>
            <person name="Danchin E.G.J."/>
            <person name="Klopp C."/>
            <person name="Perfus-Barbeoch L."/>
            <person name="Kozlowski D.K."/>
            <person name="Koutsovoulos G.D."/>
            <person name="Lopez-Roques C."/>
            <person name="Bouchez O."/>
            <person name="Zahm M."/>
            <person name="Besnard G."/>
            <person name="Bellafiore S."/>
        </authorList>
    </citation>
    <scope>NUCLEOTIDE SEQUENCE</scope>
    <source>
        <strain evidence="6">VN-18</strain>
    </source>
</reference>
<proteinExistence type="inferred from homology"/>